<dbReference type="SUPFAM" id="SSF53901">
    <property type="entry name" value="Thiolase-like"/>
    <property type="match status" value="2"/>
</dbReference>
<dbReference type="Gene3D" id="3.90.180.10">
    <property type="entry name" value="Medium-chain alcohol dehydrogenases, catalytic domain"/>
    <property type="match status" value="1"/>
</dbReference>
<dbReference type="RefSeq" id="WP_069849999.1">
    <property type="nucleotide sequence ID" value="NZ_CP014859.1"/>
</dbReference>
<feature type="region of interest" description="N-terminal hotdog fold" evidence="10">
    <location>
        <begin position="987"/>
        <end position="1111"/>
    </location>
</feature>
<dbReference type="InterPro" id="IPR009081">
    <property type="entry name" value="PP-bd_ACP"/>
</dbReference>
<keyword evidence="4" id="KW-0597">Phosphoprotein</keyword>
<dbReference type="SUPFAM" id="SSF55048">
    <property type="entry name" value="Probable ACP-binding domain of malonyl-CoA ACP transacylase"/>
    <property type="match status" value="2"/>
</dbReference>
<accession>A0AAC9HS62</accession>
<dbReference type="KEGG" id="ahm:TL08_15875"/>
<feature type="domain" description="Ketosynthase family 3 (KS3)" evidence="13">
    <location>
        <begin position="33"/>
        <end position="458"/>
    </location>
</feature>
<dbReference type="InterPro" id="IPR001227">
    <property type="entry name" value="Ac_transferase_dom_sf"/>
</dbReference>
<evidence type="ECO:0000256" key="1">
    <source>
        <dbReference type="ARBA" id="ARBA00001957"/>
    </source>
</evidence>
<dbReference type="Pfam" id="PF08240">
    <property type="entry name" value="ADH_N"/>
    <property type="match status" value="1"/>
</dbReference>
<dbReference type="FunFam" id="3.40.50.720:FF:000209">
    <property type="entry name" value="Polyketide synthase Pks12"/>
    <property type="match status" value="1"/>
</dbReference>
<dbReference type="InterPro" id="IPR057326">
    <property type="entry name" value="KR_dom"/>
</dbReference>
<evidence type="ECO:0000259" key="14">
    <source>
        <dbReference type="PROSITE" id="PS52019"/>
    </source>
</evidence>
<dbReference type="Gene3D" id="3.40.366.10">
    <property type="entry name" value="Malonyl-Coenzyme A Acyl Carrier Protein, domain 2"/>
    <property type="match status" value="2"/>
</dbReference>
<feature type="region of interest" description="Disordered" evidence="11">
    <location>
        <begin position="881"/>
        <end position="906"/>
    </location>
</feature>
<dbReference type="Pfam" id="PF14765">
    <property type="entry name" value="PS-DH"/>
    <property type="match status" value="2"/>
</dbReference>
<keyword evidence="3" id="KW-0596">Phosphopantetheine</keyword>
<proteinExistence type="predicted"/>
<dbReference type="InterPro" id="IPR020806">
    <property type="entry name" value="PKS_PP-bd"/>
</dbReference>
<feature type="region of interest" description="C-terminal hotdog fold" evidence="10">
    <location>
        <begin position="3288"/>
        <end position="3426"/>
    </location>
</feature>
<evidence type="ECO:0000256" key="8">
    <source>
        <dbReference type="ARBA" id="ARBA00023268"/>
    </source>
</evidence>
<dbReference type="Pfam" id="PF00698">
    <property type="entry name" value="Acyl_transf_1"/>
    <property type="match status" value="2"/>
</dbReference>
<dbReference type="InterPro" id="IPR020807">
    <property type="entry name" value="PKS_DH"/>
</dbReference>
<evidence type="ECO:0000256" key="10">
    <source>
        <dbReference type="PROSITE-ProRule" id="PRU01363"/>
    </source>
</evidence>
<dbReference type="InterPro" id="IPR036291">
    <property type="entry name" value="NAD(P)-bd_dom_sf"/>
</dbReference>
<keyword evidence="9" id="KW-0012">Acyltransferase</keyword>
<evidence type="ECO:0000256" key="5">
    <source>
        <dbReference type="ARBA" id="ARBA00022679"/>
    </source>
</evidence>
<dbReference type="SMART" id="SM01294">
    <property type="entry name" value="PKS_PP_betabranch"/>
    <property type="match status" value="1"/>
</dbReference>
<dbReference type="GO" id="GO:0004315">
    <property type="term" value="F:3-oxoacyl-[acyl-carrier-protein] synthase activity"/>
    <property type="evidence" value="ECO:0007669"/>
    <property type="project" value="InterPro"/>
</dbReference>
<dbReference type="InterPro" id="IPR042104">
    <property type="entry name" value="PKS_dehydratase_sf"/>
</dbReference>
<dbReference type="GO" id="GO:0031177">
    <property type="term" value="F:phosphopantetheine binding"/>
    <property type="evidence" value="ECO:0007669"/>
    <property type="project" value="InterPro"/>
</dbReference>
<evidence type="ECO:0000256" key="6">
    <source>
        <dbReference type="ARBA" id="ARBA00022737"/>
    </source>
</evidence>
<evidence type="ECO:0000256" key="11">
    <source>
        <dbReference type="SAM" id="MobiDB-lite"/>
    </source>
</evidence>
<dbReference type="SUPFAM" id="SSF51735">
    <property type="entry name" value="NAD(P)-binding Rossmann-fold domains"/>
    <property type="match status" value="5"/>
</dbReference>
<dbReference type="InterPro" id="IPR006162">
    <property type="entry name" value="Ppantetheine_attach_site"/>
</dbReference>
<organism evidence="15 16">
    <name type="scientific">Actinoalloteichus hymeniacidonis</name>
    <dbReference type="NCBI Taxonomy" id="340345"/>
    <lineage>
        <taxon>Bacteria</taxon>
        <taxon>Bacillati</taxon>
        <taxon>Actinomycetota</taxon>
        <taxon>Actinomycetes</taxon>
        <taxon>Pseudonocardiales</taxon>
        <taxon>Pseudonocardiaceae</taxon>
        <taxon>Actinoalloteichus</taxon>
    </lineage>
</organism>
<dbReference type="InterPro" id="IPR020843">
    <property type="entry name" value="ER"/>
</dbReference>
<dbReference type="InterPro" id="IPR013968">
    <property type="entry name" value="PKS_KR"/>
</dbReference>
<keyword evidence="6" id="KW-0677">Repeat</keyword>
<gene>
    <name evidence="15" type="ORF">TL08_15875</name>
</gene>
<dbReference type="InterPro" id="IPR049551">
    <property type="entry name" value="PKS_DH_C"/>
</dbReference>
<dbReference type="InterPro" id="IPR018201">
    <property type="entry name" value="Ketoacyl_synth_AS"/>
</dbReference>
<keyword evidence="7" id="KW-0045">Antibiotic biosynthesis</keyword>
<dbReference type="Gene3D" id="3.40.50.11460">
    <property type="match status" value="1"/>
</dbReference>
<dbReference type="GO" id="GO:0016491">
    <property type="term" value="F:oxidoreductase activity"/>
    <property type="evidence" value="ECO:0007669"/>
    <property type="project" value="InterPro"/>
</dbReference>
<evidence type="ECO:0000256" key="4">
    <source>
        <dbReference type="ARBA" id="ARBA00022553"/>
    </source>
</evidence>
<dbReference type="GO" id="GO:0033068">
    <property type="term" value="P:macrolide biosynthetic process"/>
    <property type="evidence" value="ECO:0007669"/>
    <property type="project" value="UniProtKB-ARBA"/>
</dbReference>
<dbReference type="PANTHER" id="PTHR43775:SF51">
    <property type="entry name" value="INACTIVE PHENOLPHTHIOCEROL SYNTHESIS POLYKETIDE SYNTHASE TYPE I PKS1-RELATED"/>
    <property type="match status" value="1"/>
</dbReference>
<dbReference type="CDD" id="cd05195">
    <property type="entry name" value="enoyl_red"/>
    <property type="match status" value="1"/>
</dbReference>
<dbReference type="SMART" id="SM00829">
    <property type="entry name" value="PKS_ER"/>
    <property type="match status" value="1"/>
</dbReference>
<dbReference type="InterPro" id="IPR013154">
    <property type="entry name" value="ADH-like_N"/>
</dbReference>
<dbReference type="InterPro" id="IPR014030">
    <property type="entry name" value="Ketoacyl_synth_N"/>
</dbReference>
<dbReference type="GO" id="GO:0004312">
    <property type="term" value="F:fatty acid synthase activity"/>
    <property type="evidence" value="ECO:0007669"/>
    <property type="project" value="TreeGrafter"/>
</dbReference>
<dbReference type="Gene3D" id="3.10.129.110">
    <property type="entry name" value="Polyketide synthase dehydratase"/>
    <property type="match status" value="2"/>
</dbReference>
<dbReference type="InterPro" id="IPR036736">
    <property type="entry name" value="ACP-like_sf"/>
</dbReference>
<dbReference type="Pfam" id="PF21089">
    <property type="entry name" value="PKS_DH_N"/>
    <property type="match status" value="2"/>
</dbReference>
<dbReference type="InterPro" id="IPR020841">
    <property type="entry name" value="PKS_Beta-ketoAc_synthase_dom"/>
</dbReference>
<dbReference type="SUPFAM" id="SSF47336">
    <property type="entry name" value="ACP-like"/>
    <property type="match status" value="2"/>
</dbReference>
<dbReference type="Pfam" id="PF08659">
    <property type="entry name" value="KR"/>
    <property type="match status" value="2"/>
</dbReference>
<feature type="compositionally biased region" description="Basic and acidic residues" evidence="11">
    <location>
        <begin position="886"/>
        <end position="901"/>
    </location>
</feature>
<dbReference type="InterPro" id="IPR015083">
    <property type="entry name" value="NorB/c/GfsB-D-like_docking"/>
</dbReference>
<dbReference type="InterPro" id="IPR016039">
    <property type="entry name" value="Thiolase-like"/>
</dbReference>
<comment type="cofactor">
    <cofactor evidence="1">
        <name>pantetheine 4'-phosphate</name>
        <dbReference type="ChEBI" id="CHEBI:47942"/>
    </cofactor>
</comment>
<feature type="active site" description="Proton donor; for dehydratase activity" evidence="10">
    <location>
        <position position="3349"/>
    </location>
</feature>
<dbReference type="Pfam" id="PF00550">
    <property type="entry name" value="PP-binding"/>
    <property type="match status" value="2"/>
</dbReference>
<name>A0AAC9HS62_9PSEU</name>
<protein>
    <submittedName>
        <fullName evidence="15">Polyketide synthase family protein</fullName>
    </submittedName>
</protein>
<dbReference type="InterPro" id="IPR016035">
    <property type="entry name" value="Acyl_Trfase/lysoPLipase"/>
</dbReference>
<feature type="domain" description="Carrier" evidence="12">
    <location>
        <begin position="3925"/>
        <end position="4000"/>
    </location>
</feature>
<dbReference type="PROSITE" id="PS52019">
    <property type="entry name" value="PKS_MFAS_DH"/>
    <property type="match status" value="2"/>
</dbReference>
<evidence type="ECO:0000256" key="7">
    <source>
        <dbReference type="ARBA" id="ARBA00023194"/>
    </source>
</evidence>
<comment type="pathway">
    <text evidence="2">Antibiotic biosynthesis.</text>
</comment>
<dbReference type="PANTHER" id="PTHR43775">
    <property type="entry name" value="FATTY ACID SYNTHASE"/>
    <property type="match status" value="1"/>
</dbReference>
<dbReference type="GO" id="GO:0006633">
    <property type="term" value="P:fatty acid biosynthetic process"/>
    <property type="evidence" value="ECO:0007669"/>
    <property type="project" value="InterPro"/>
</dbReference>
<dbReference type="SMART" id="SM00823">
    <property type="entry name" value="PKS_PP"/>
    <property type="match status" value="2"/>
</dbReference>
<dbReference type="InterPro" id="IPR014043">
    <property type="entry name" value="Acyl_transferase_dom"/>
</dbReference>
<dbReference type="Pfam" id="PF16197">
    <property type="entry name" value="KAsynt_C_assoc"/>
    <property type="match status" value="2"/>
</dbReference>
<dbReference type="Pfam" id="PF22953">
    <property type="entry name" value="SpnB_Rossmann"/>
    <property type="match status" value="2"/>
</dbReference>
<dbReference type="SMART" id="SM00825">
    <property type="entry name" value="PKS_KS"/>
    <property type="match status" value="2"/>
</dbReference>
<reference evidence="16" key="1">
    <citation type="submission" date="2016-03" db="EMBL/GenBank/DDBJ databases">
        <title>Complete genome sequence of the type strain Actinoalloteichus hymeniacidonis DSM 45092.</title>
        <authorList>
            <person name="Schaffert L."/>
            <person name="Albersmeier A."/>
            <person name="Winkler A."/>
            <person name="Kalinowski J."/>
            <person name="Zotchev S."/>
            <person name="Ruckert C."/>
        </authorList>
    </citation>
    <scope>NUCLEOTIDE SEQUENCE [LARGE SCALE GENOMIC DNA]</scope>
    <source>
        <strain evidence="16">HPA177(T) (DSM 45092(T))</strain>
    </source>
</reference>
<dbReference type="CDD" id="cd00833">
    <property type="entry name" value="PKS"/>
    <property type="match status" value="2"/>
</dbReference>
<dbReference type="EMBL" id="CP014859">
    <property type="protein sequence ID" value="AOS63981.1"/>
    <property type="molecule type" value="Genomic_DNA"/>
</dbReference>
<dbReference type="InterPro" id="IPR016036">
    <property type="entry name" value="Malonyl_transacylase_ACP-bd"/>
</dbReference>
<evidence type="ECO:0000313" key="16">
    <source>
        <dbReference type="Proteomes" id="UP000095210"/>
    </source>
</evidence>
<dbReference type="Gene3D" id="3.30.70.3290">
    <property type="match status" value="2"/>
</dbReference>
<dbReference type="FunFam" id="1.10.1200.10:FF:000007">
    <property type="entry name" value="Probable polyketide synthase pks17"/>
    <property type="match status" value="2"/>
</dbReference>
<evidence type="ECO:0000313" key="15">
    <source>
        <dbReference type="EMBL" id="AOS63981.1"/>
    </source>
</evidence>
<evidence type="ECO:0000259" key="13">
    <source>
        <dbReference type="PROSITE" id="PS52004"/>
    </source>
</evidence>
<dbReference type="SMART" id="SM00826">
    <property type="entry name" value="PKS_DH"/>
    <property type="match status" value="2"/>
</dbReference>
<dbReference type="SMART" id="SM00827">
    <property type="entry name" value="PKS_AT"/>
    <property type="match status" value="2"/>
</dbReference>
<keyword evidence="5" id="KW-0808">Transferase</keyword>
<feature type="active site" description="Proton acceptor; for dehydratase activity" evidence="10">
    <location>
        <position position="3183"/>
    </location>
</feature>
<dbReference type="InterPro" id="IPR011032">
    <property type="entry name" value="GroES-like_sf"/>
</dbReference>
<dbReference type="InterPro" id="IPR014031">
    <property type="entry name" value="Ketoacyl_synth_C"/>
</dbReference>
<dbReference type="FunFam" id="3.40.47.10:FF:000019">
    <property type="entry name" value="Polyketide synthase type I"/>
    <property type="match status" value="2"/>
</dbReference>
<feature type="region of interest" description="N-terminal hotdog fold" evidence="10">
    <location>
        <begin position="3151"/>
        <end position="3276"/>
    </location>
</feature>
<feature type="domain" description="Ketosynthase family 3 (KS3)" evidence="13">
    <location>
        <begin position="2215"/>
        <end position="2632"/>
    </location>
</feature>
<dbReference type="PROSITE" id="PS52004">
    <property type="entry name" value="KS3_2"/>
    <property type="match status" value="2"/>
</dbReference>
<dbReference type="InterPro" id="IPR049552">
    <property type="entry name" value="PKS_DH_N"/>
</dbReference>
<dbReference type="InterPro" id="IPR050091">
    <property type="entry name" value="PKS_NRPS_Biosynth_Enz"/>
</dbReference>
<feature type="active site" description="Proton donor; for dehydratase activity" evidence="10">
    <location>
        <position position="1195"/>
    </location>
</feature>
<evidence type="ECO:0000256" key="9">
    <source>
        <dbReference type="ARBA" id="ARBA00023315"/>
    </source>
</evidence>
<feature type="region of interest" description="C-terminal hotdog fold" evidence="10">
    <location>
        <begin position="1128"/>
        <end position="1280"/>
    </location>
</feature>
<feature type="domain" description="PKS/mFAS DH" evidence="14">
    <location>
        <begin position="987"/>
        <end position="1280"/>
    </location>
</feature>
<dbReference type="Pfam" id="PF08990">
    <property type="entry name" value="Docking"/>
    <property type="match status" value="1"/>
</dbReference>
<dbReference type="PROSITE" id="PS50075">
    <property type="entry name" value="CARRIER"/>
    <property type="match status" value="2"/>
</dbReference>
<dbReference type="Pfam" id="PF13602">
    <property type="entry name" value="ADH_zinc_N_2"/>
    <property type="match status" value="1"/>
</dbReference>
<evidence type="ECO:0000256" key="2">
    <source>
        <dbReference type="ARBA" id="ARBA00004792"/>
    </source>
</evidence>
<evidence type="ECO:0000256" key="3">
    <source>
        <dbReference type="ARBA" id="ARBA00022450"/>
    </source>
</evidence>
<dbReference type="PROSITE" id="PS00606">
    <property type="entry name" value="KS3_1"/>
    <property type="match status" value="2"/>
</dbReference>
<dbReference type="InterPro" id="IPR032821">
    <property type="entry name" value="PKS_assoc"/>
</dbReference>
<dbReference type="Gene3D" id="3.40.47.10">
    <property type="match status" value="2"/>
</dbReference>
<feature type="domain" description="Carrier" evidence="12">
    <location>
        <begin position="2115"/>
        <end position="2190"/>
    </location>
</feature>
<dbReference type="CDD" id="cd08956">
    <property type="entry name" value="KR_3_FAS_SDR_x"/>
    <property type="match status" value="2"/>
</dbReference>
<dbReference type="Gene3D" id="3.40.50.720">
    <property type="entry name" value="NAD(P)-binding Rossmann-like Domain"/>
    <property type="match status" value="2"/>
</dbReference>
<dbReference type="Pfam" id="PF00109">
    <property type="entry name" value="ketoacyl-synt"/>
    <property type="match status" value="2"/>
</dbReference>
<keyword evidence="16" id="KW-1185">Reference proteome</keyword>
<dbReference type="SUPFAM" id="SSF52151">
    <property type="entry name" value="FabD/lysophospholipase-like"/>
    <property type="match status" value="2"/>
</dbReference>
<dbReference type="SMART" id="SM00822">
    <property type="entry name" value="PKS_KR"/>
    <property type="match status" value="2"/>
</dbReference>
<dbReference type="SUPFAM" id="SSF50129">
    <property type="entry name" value="GroES-like"/>
    <property type="match status" value="1"/>
</dbReference>
<feature type="domain" description="PKS/mFAS DH" evidence="14">
    <location>
        <begin position="3151"/>
        <end position="3426"/>
    </location>
</feature>
<evidence type="ECO:0000259" key="12">
    <source>
        <dbReference type="PROSITE" id="PS50075"/>
    </source>
</evidence>
<dbReference type="InterPro" id="IPR049900">
    <property type="entry name" value="PKS_mFAS_DH"/>
</dbReference>
<dbReference type="Pfam" id="PF02801">
    <property type="entry name" value="Ketoacyl-synt_C"/>
    <property type="match status" value="2"/>
</dbReference>
<dbReference type="Proteomes" id="UP000095210">
    <property type="component" value="Chromosome"/>
</dbReference>
<keyword evidence="8" id="KW-0511">Multifunctional enzyme</keyword>
<dbReference type="PROSITE" id="PS00012">
    <property type="entry name" value="PHOSPHOPANTETHEINE"/>
    <property type="match status" value="2"/>
</dbReference>
<dbReference type="InterPro" id="IPR055123">
    <property type="entry name" value="SpnB-like_Rossmann"/>
</dbReference>
<feature type="active site" description="Proton acceptor; for dehydratase activity" evidence="10">
    <location>
        <position position="1019"/>
    </location>
</feature>
<sequence length="4080" mass="423791">MANEDELRDYLKWVTTDLHRTRQRLLDVESREREPIAVIGMACRYPGGVESPADLWRLVDHGVDAVTGLPADRGWDLDSIAGGGAAGDSAGDFGGGFLTDVASFDAELFGISPREALAMDPQQRLLLEAAWEVFERAGIDASTLKGSRTGVFAGVSGRDYGGALTDMPEEVQGYLLTGNATSVVSGRVAYTFGLEGPAVTVDTACSSSLVALHLAAQALRADECSLAVVGGVEVMASPVIVREFARQGGLAPDGRCKSFAASADGTGWGEGVGVLLVERLSDAVRNGRRILAVVKGSAVNQDGASNGLTAPNGPSQQRVIREALVNAQISPADVDVVEAHGTGTRLGDPIEAQALLATYGQGRPDGRPLWLGSVKSNIGHGQAAAGVAGVIKMVEAMRHGVLPRTLHAEEPTPQVDWSAGAVELLTESRSWPEVGRPRRAAVSSFGISGTNAHVILEQPEPADTEPALGDGDGHVAGPGPVPWVLSGRSAAALRAQAGRLAAIAVEAGPQPPSPVDIGQALATTRTPLEHRAVVLGGDAAELAAGLAEVAAGRSAPGVVSGVVRGVGRVGMVFSGQGSQYVGMGRELYDVFPVFAGAFDEVCAELDPLLGFSLRDAVFAEPVAERTEGQDRRSADEGSDSIDDTGLAQPALFAVEVALVRLLATFGIAPEVVAGHSLGEVTAGFVAGLWSLRQACLVVAARAGLMQRLPAGGAMASIAATEAEVRDCLAESAATARRGPDNAVPVDIAAINGPSATVVSGDSDAVARVMEFWRARGRRVRALSVSHAFHSALMDPMLDDYGQVLDRIEFGSPALPLVSTVTGGVLASAVMTDPRYWVRQVREPVRFAEAAGALRDLGVTTVIEVGPGAVLTALLQAVVEPTDGPDAEDRPVPSDIGAEEHSGAAPSAAAPVSCVSLLRSGRGERESLLAGLATVHVCCARVDWSPVFPTRVPPLELPTYPFQRQRFWLNAEDGRADARGLGLTAGGHPVLGARVDLPDARGMVLTGVLSVSAAPWTSDHQVGGAIVFPGTGLVDWVLHAAADLDAPVLEELTLNAPVLLPPTGALTVRVHLDHPEADGRRAVTVHTRPASDPDADWTAHAVGTLLESDPTVAPTASDGLTKTWPPPDTRPAEATELYDAFTSAGLTYGPAFRGLRAAWVGTDAVFAEVELPASVDASGGGRPTEIAHAVHPALFDAALHALGLPEAARVLRPFDDDGTGVRLPFSWTGVRVHAVGATRLRVRLSPVGDDALALTMTDPDGTPVLTVDRLVLRPLAAGTFDDAADRESALFEVTWVPTTLPAVPPESAQSAEWFAVLPAAGASTMAEIEPESADDGRLGPVRRFPDPARLFSAVERTENPPALIVLDCRDAGQAGDAAVPEAVHRDIARLIGIVQSVLVEDVLLETRLLVVTCNAVAAEPTDQVDGLAGSAIWGLLRTAQTENPDRIALLDLADPDVSVELDSGLLRSLRIAADSQIAIREDRVLVPRLDRSSLARPSDQDELILPGGRWQIGIASPGSLTGVDVLPSSPNGQQPLAPGEVRVSVRAAGVNFRDVMAALGMYPDVIEIGGEGAGVVVEVGAEVTGLACGDLVTGVFSGAFASEVVVDSRCVIAVPTGWSALEAASVPSVFLTAYHGLVELAGLSAGRSVLIHAAAGGVGSAAVQVARAVGAEVFATASPGKHAVLRDWGIPADHISSSRDLEFESRVLAATDGRGVDVVLNALAGSFVDASLRTLAPGGMLLEMGKTDLRDAGQVAEKHPGVRYEPFDVSALHPDRVAHALAKLGELFEQGVLTPPPITEFDVRRIRPALRALAGATLVGKAVLTVPRPVPPRTTVLITGGLGSLGRAVARHLVAVHGVTDLLLVSRRGADTPGAAEFVAELATLGARARVSGADVTDARALAEVIDSIPENRPLAGVVHAAGVVSDGVFATLDATRIEEVLAPKVTGAWNLHRATRHLDLPLFLTFSSVAGVWGAAGQAVYAAGNAFLDGLVAHRRARGLAGTALAWGPWSADSGMTAGLTGTDRSRLSRGGVTPLTRDRALELLDVLLATRPTHAVPVDLDPAALRDWDRVPELLRNLVRVRRTRAPRRATTSTSAAPGWADRIAGLAESERRRQAVDTVRQEAAAVLGHAGADRVAADQAFSDLGFDSLTSVELRNRLRAATGLTLPATAVFDHPTPAELARHLLSRLGPADGAVAGSAAQRLADVGTGRADDDAVAVVGMACRFPGEVGSPEDLWELVVQGRDAMAAFPDDRGWRTSDADGFARVGGFVADAAGFDAGLFGISPREAVAMDPQQRLLLETAWEAFERSGLAPNTLGGSDTGVFVGKASQDYGLGAVGLPETVRTHLSTGISNSVTSGRVAYAFGLQGPALTVDTACSSSLVALHLAAQSLREGECSLALAGGVTIMATHGIFEDFHRQGGLAADGRCKSFSDAADGTGWGEGVGVLVLERLSDAVANGRRVLAVLKGSAVNQDGASNGLTAPNGPSQQRVIRQALANAGLSTGDVDVVEAHGTGTRLGDPIEAQALLATYGQDRPGDRPLWLGSVKSNIGHTVAAAGVAGVIKMVMAMRHGVLPSTLHVDEPSSQVDWSSGGVELLTESRPWPEVDRPRRAAVSSFGISGTNAHVILEQPPVPTTPQASHPLDGARPARALPWLLSGRSPQAVLDQAALLAAFVTANPETSDADIAHALATSRAVLEHRAVILGAGRGELAAGAAALAEGRSTPAVITGMAENPGRLAMVFTGQGTQYPGMGRELHAAYPVFAAAFDEVCAELDPLLGCSLRAALFAVPDDAVPDDAAPEAEPAARAVDATGLAQPGLFAIEVALVRLAESFGVVPDIVSGHSLGEVTAAYVAGLWSLPQACRVVAARAKLMQALPEGGAMAAVAATEQEIREDLIDRAARRLGEQDPAGTPGSPPPVSIAAVNGPTATVVSGEAEVVEEIAESWRARGRRVRDLTVSHAFHSALMDPMLDDYRRELSHVEFDTPTMPVVSTVSGAEADLAALTDPDYWVRQVREPVRYADAVRSLRRLGASIVIEVGPGTVLSMLARDTLDHDEDDDRDAGGTRTRDTAGVRCLPLLRTGRGEVDAVLTGLATAHAGGVPVDWSPQLPSAPSSVDLPTYAFQHERYWLDVGANPGDPRGLGLGAADHPMLGAIVASPDTPGVVLTGSLSHAAQPWLADHRVAGGIVLPGTAFVELVLQAGRHVGRDTVAELTLEVPLVLSAGEEVHLQVVVGSPDENDAVPVTVYSRAQDDPPDENWTRHAHGSLTVGDRMPTVRTGPWPPADADPVDVADLYTADSDSALAYGPAFQGLHRAWRQANEVFAEVRLPDSVREEAGRFGMHPALLDAALHTIGLAASPTDDPTRLPFAWTGVTLHQTGAAAARVRMSPGAGTALSIELTDELGRPLASIEGVTLRPVAQTGPASAGRRRPDALFRLDWISSPRTPEPVAPIGWAVLDQDTVDRLPVRIGGVELPRWTDLEAGSSSAAGAARPEVVLAELVGGDFSDDPAEAVRDAVHRTFGLLRRWLADDGLSSTRLVLVTRRAFATTDDEDVADLAAASALGLVRSAQSEHPERFLIVDIDGEETSFQALPAAVAAATAAAEPQTAIRAGTLHTPRLARLPAEANRSRVNALPWHSVAGGTVVVTGGTGLLGGAVARHLAAEHGARRLLLLGRQGGDAPAAERLVEELAELGTDASLVACDVGDRAALAAVLADVPADHPVTAVVHAAGVLDDGLLTSLTPERIDRVLRAKVHGAVNLHETTLEFGAVPLVLFSSVAGLLGSAGQANYAAANAFLDALAQHRRALGLPAVSLAWGPWAGSGGGMTGALDGADARRTARTGLRPLSISEGLRLFDVAVAADRAVVSPADWVLDAGVERRDGPIPAVLRGLVRAPARRLPSAGDAGAALRASLAGLSEADARAALVTMVRQEAAVVIGHRSVEMVSATTAFTELGFDSLTSVELRNRLNELTGRRMPATLVFDHPSPSAVGDFLAAELGTRTENPDGAVLAQLDRLEQGVSSVELGGEARRALATRLTVLLSRLGDADHDEPGAADVALHAADADELLRLIDDEFGGI</sequence>
<dbReference type="Gene3D" id="1.10.1200.10">
    <property type="entry name" value="ACP-like"/>
    <property type="match status" value="2"/>
</dbReference>